<proteinExistence type="predicted"/>
<sequence>MKLQDALFNWLQISIVAEARPEDRAAAETKAFFEVILREDHHLTQFGYTADDHVYRVQYKTAEEQRTQQFDRESAEQLLEDIRSNPKYNE</sequence>
<keyword evidence="3" id="KW-1185">Reference proteome</keyword>
<accession>A0A0U2M277</accession>
<dbReference type="EMBL" id="CP013652">
    <property type="protein sequence ID" value="ALS21344.1"/>
    <property type="molecule type" value="Genomic_DNA"/>
</dbReference>
<evidence type="ECO:0000256" key="1">
    <source>
        <dbReference type="SAM" id="MobiDB-lite"/>
    </source>
</evidence>
<protein>
    <submittedName>
        <fullName evidence="2">Uncharacterized protein</fullName>
    </submittedName>
</protein>
<reference evidence="2 3" key="2">
    <citation type="journal article" date="2016" name="Genome Announc.">
        <title>Complete Genome Sequences of Two Interactive Moderate Thermophiles, Paenibacillus napthalenovorans 32O-Y and Paenibacillus sp. 32O-W.</title>
        <authorList>
            <person name="Butler R.R.III."/>
            <person name="Wang J."/>
            <person name="Stark B.C."/>
            <person name="Pombert J.F."/>
        </authorList>
    </citation>
    <scope>NUCLEOTIDE SEQUENCE [LARGE SCALE GENOMIC DNA]</scope>
    <source>
        <strain evidence="2 3">32O-Y</strain>
    </source>
</reference>
<dbReference type="OrthoDB" id="2692034at2"/>
<dbReference type="STRING" id="162209.IJ22_09620"/>
<organism evidence="2 3">
    <name type="scientific">Paenibacillus naphthalenovorans</name>
    <dbReference type="NCBI Taxonomy" id="162209"/>
    <lineage>
        <taxon>Bacteria</taxon>
        <taxon>Bacillati</taxon>
        <taxon>Bacillota</taxon>
        <taxon>Bacilli</taxon>
        <taxon>Bacillales</taxon>
        <taxon>Paenibacillaceae</taxon>
        <taxon>Paenibacillus</taxon>
    </lineage>
</organism>
<dbReference type="Proteomes" id="UP000061660">
    <property type="component" value="Chromosome"/>
</dbReference>
<dbReference type="KEGG" id="pnp:IJ22_09620"/>
<gene>
    <name evidence="2" type="ORF">IJ22_09620</name>
</gene>
<reference evidence="3" key="1">
    <citation type="submission" date="2015-12" db="EMBL/GenBank/DDBJ databases">
        <title>Complete genome sequences of two moderately thermophilic Paenibacillus species.</title>
        <authorList>
            <person name="Butler R.III."/>
            <person name="Wang J."/>
            <person name="Stark B.C."/>
            <person name="Pombert J.-F."/>
        </authorList>
    </citation>
    <scope>NUCLEOTIDE SEQUENCE [LARGE SCALE GENOMIC DNA]</scope>
    <source>
        <strain evidence="3">32O-Y</strain>
    </source>
</reference>
<dbReference type="AlphaFoldDB" id="A0A0U2M277"/>
<evidence type="ECO:0000313" key="3">
    <source>
        <dbReference type="Proteomes" id="UP000061660"/>
    </source>
</evidence>
<dbReference type="RefSeq" id="WP_062407617.1">
    <property type="nucleotide sequence ID" value="NZ_BJCS01000006.1"/>
</dbReference>
<name>A0A0U2M277_9BACL</name>
<dbReference type="PATRIC" id="fig|162209.4.peg.1024"/>
<feature type="region of interest" description="Disordered" evidence="1">
    <location>
        <begin position="65"/>
        <end position="90"/>
    </location>
</feature>
<evidence type="ECO:0000313" key="2">
    <source>
        <dbReference type="EMBL" id="ALS21344.1"/>
    </source>
</evidence>